<dbReference type="Proteomes" id="UP001271007">
    <property type="component" value="Unassembled WGS sequence"/>
</dbReference>
<keyword evidence="3 6" id="KW-0812">Transmembrane</keyword>
<dbReference type="PANTHER" id="PTHR48022">
    <property type="entry name" value="PLASTIDIC GLUCOSE TRANSPORTER 4"/>
    <property type="match status" value="1"/>
</dbReference>
<proteinExistence type="inferred from homology"/>
<dbReference type="Gene3D" id="1.20.1250.20">
    <property type="entry name" value="MFS general substrate transporter like domains"/>
    <property type="match status" value="1"/>
</dbReference>
<dbReference type="InterPro" id="IPR050360">
    <property type="entry name" value="MFS_Sugar_Transporters"/>
</dbReference>
<comment type="subcellular location">
    <subcellularLocation>
        <location evidence="1">Membrane</location>
        <topology evidence="1">Multi-pass membrane protein</topology>
    </subcellularLocation>
</comment>
<evidence type="ECO:0000256" key="5">
    <source>
        <dbReference type="ARBA" id="ARBA00023136"/>
    </source>
</evidence>
<evidence type="ECO:0000256" key="3">
    <source>
        <dbReference type="ARBA" id="ARBA00022692"/>
    </source>
</evidence>
<dbReference type="GO" id="GO:0016020">
    <property type="term" value="C:membrane"/>
    <property type="evidence" value="ECO:0007669"/>
    <property type="project" value="UniProtKB-SubCell"/>
</dbReference>
<keyword evidence="5 6" id="KW-0472">Membrane</keyword>
<feature type="transmembrane region" description="Helical" evidence="6">
    <location>
        <begin position="271"/>
        <end position="291"/>
    </location>
</feature>
<feature type="domain" description="Major facilitator superfamily (MFS) profile" evidence="7">
    <location>
        <begin position="1"/>
        <end position="367"/>
    </location>
</feature>
<feature type="transmembrane region" description="Helical" evidence="6">
    <location>
        <begin position="213"/>
        <end position="232"/>
    </location>
</feature>
<feature type="transmembrane region" description="Helical" evidence="6">
    <location>
        <begin position="344"/>
        <end position="363"/>
    </location>
</feature>
<dbReference type="PANTHER" id="PTHR48022:SF2">
    <property type="entry name" value="PLASTIDIC GLUCOSE TRANSPORTER 4"/>
    <property type="match status" value="1"/>
</dbReference>
<feature type="transmembrane region" description="Helical" evidence="6">
    <location>
        <begin position="312"/>
        <end position="332"/>
    </location>
</feature>
<evidence type="ECO:0000313" key="8">
    <source>
        <dbReference type="EMBL" id="KAK3052585.1"/>
    </source>
</evidence>
<dbReference type="InterPro" id="IPR020846">
    <property type="entry name" value="MFS_dom"/>
</dbReference>
<dbReference type="InterPro" id="IPR005829">
    <property type="entry name" value="Sugar_transporter_CS"/>
</dbReference>
<accession>A0AAJ0DEK7</accession>
<dbReference type="PROSITE" id="PS00216">
    <property type="entry name" value="SUGAR_TRANSPORT_1"/>
    <property type="match status" value="1"/>
</dbReference>
<name>A0AAJ0DEK7_9PEZI</name>
<dbReference type="SUPFAM" id="SSF103473">
    <property type="entry name" value="MFS general substrate transporter"/>
    <property type="match status" value="1"/>
</dbReference>
<dbReference type="EMBL" id="JAWDJX010000020">
    <property type="protein sequence ID" value="KAK3052585.1"/>
    <property type="molecule type" value="Genomic_DNA"/>
</dbReference>
<dbReference type="PROSITE" id="PS50850">
    <property type="entry name" value="MFS"/>
    <property type="match status" value="1"/>
</dbReference>
<feature type="transmembrane region" description="Helical" evidence="6">
    <location>
        <begin position="20"/>
        <end position="43"/>
    </location>
</feature>
<evidence type="ECO:0000256" key="4">
    <source>
        <dbReference type="ARBA" id="ARBA00022989"/>
    </source>
</evidence>
<feature type="transmembrane region" description="Helical" evidence="6">
    <location>
        <begin position="85"/>
        <end position="106"/>
    </location>
</feature>
<feature type="transmembrane region" description="Helical" evidence="6">
    <location>
        <begin position="244"/>
        <end position="265"/>
    </location>
</feature>
<evidence type="ECO:0000256" key="6">
    <source>
        <dbReference type="SAM" id="Phobius"/>
    </source>
</evidence>
<sequence>MLGRGSVFRWQTAAVNFGMFITGRVLGGLSCGIIYAICPTYAAEVSPPKIRGHVGMVYALNISIGYAVTEWLGLGFYFIPGEASWRVLFGLQFIPTILMSIGSFWMPESPRWLALKGRYEEALEVLRRIHSGVDQHDGGEEFYQREYHQIRAQIELDKEEQLGLKDIFRKPSYRKRVLLVIGFFLFQQLTGFIPLQNYQVLIYSFAGLTEVEVLVMIGVWGTWVVITVLCLSPWMDRIGRRKSLFTAYGFIIAGSLITVIAWARFEARGSSVIPLGAGIIVGMFVLAFGYGGVMNTFAPVYASEIMPTCMRAAGVSCGYATFNIIVIVLVQITPLAIERISWRYFLIFHICDLIYGVLFYFFYPETKGKTLEEIQAVFGDNIAETLEEAGEKVVQERKGAAAEHREEAA</sequence>
<dbReference type="InterPro" id="IPR005828">
    <property type="entry name" value="MFS_sugar_transport-like"/>
</dbReference>
<dbReference type="InterPro" id="IPR036259">
    <property type="entry name" value="MFS_trans_sf"/>
</dbReference>
<evidence type="ECO:0000256" key="2">
    <source>
        <dbReference type="ARBA" id="ARBA00010992"/>
    </source>
</evidence>
<comment type="caution">
    <text evidence="8">The sequence shown here is derived from an EMBL/GenBank/DDBJ whole genome shotgun (WGS) entry which is preliminary data.</text>
</comment>
<organism evidence="8 9">
    <name type="scientific">Extremus antarcticus</name>
    <dbReference type="NCBI Taxonomy" id="702011"/>
    <lineage>
        <taxon>Eukaryota</taxon>
        <taxon>Fungi</taxon>
        <taxon>Dikarya</taxon>
        <taxon>Ascomycota</taxon>
        <taxon>Pezizomycotina</taxon>
        <taxon>Dothideomycetes</taxon>
        <taxon>Dothideomycetidae</taxon>
        <taxon>Mycosphaerellales</taxon>
        <taxon>Extremaceae</taxon>
        <taxon>Extremus</taxon>
    </lineage>
</organism>
<dbReference type="PROSITE" id="PS00217">
    <property type="entry name" value="SUGAR_TRANSPORT_2"/>
    <property type="match status" value="1"/>
</dbReference>
<evidence type="ECO:0000259" key="7">
    <source>
        <dbReference type="PROSITE" id="PS50850"/>
    </source>
</evidence>
<dbReference type="GO" id="GO:0005351">
    <property type="term" value="F:carbohydrate:proton symporter activity"/>
    <property type="evidence" value="ECO:0007669"/>
    <property type="project" value="TreeGrafter"/>
</dbReference>
<comment type="similarity">
    <text evidence="2">Belongs to the major facilitator superfamily. Sugar transporter (TC 2.A.1.1) family.</text>
</comment>
<reference evidence="8" key="1">
    <citation type="submission" date="2023-04" db="EMBL/GenBank/DDBJ databases">
        <title>Black Yeasts Isolated from many extreme environments.</title>
        <authorList>
            <person name="Coleine C."/>
            <person name="Stajich J.E."/>
            <person name="Selbmann L."/>
        </authorList>
    </citation>
    <scope>NUCLEOTIDE SEQUENCE</scope>
    <source>
        <strain evidence="8">CCFEE 5312</strain>
    </source>
</reference>
<keyword evidence="4 6" id="KW-1133">Transmembrane helix</keyword>
<dbReference type="AlphaFoldDB" id="A0AAJ0DEK7"/>
<evidence type="ECO:0000313" key="9">
    <source>
        <dbReference type="Proteomes" id="UP001271007"/>
    </source>
</evidence>
<keyword evidence="9" id="KW-1185">Reference proteome</keyword>
<feature type="transmembrane region" description="Helical" evidence="6">
    <location>
        <begin position="177"/>
        <end position="193"/>
    </location>
</feature>
<protein>
    <recommendedName>
        <fullName evidence="7">Major facilitator superfamily (MFS) profile domain-containing protein</fullName>
    </recommendedName>
</protein>
<gene>
    <name evidence="8" type="ORF">LTR09_006440</name>
</gene>
<dbReference type="Pfam" id="PF00083">
    <property type="entry name" value="Sugar_tr"/>
    <property type="match status" value="1"/>
</dbReference>
<evidence type="ECO:0000256" key="1">
    <source>
        <dbReference type="ARBA" id="ARBA00004141"/>
    </source>
</evidence>
<feature type="transmembrane region" description="Helical" evidence="6">
    <location>
        <begin position="55"/>
        <end position="79"/>
    </location>
</feature>